<evidence type="ECO:0000313" key="2">
    <source>
        <dbReference type="Proteomes" id="UP000682713"/>
    </source>
</evidence>
<dbReference type="EMBL" id="JAGYPJ010000001">
    <property type="protein sequence ID" value="MBS4201300.1"/>
    <property type="molecule type" value="Genomic_DNA"/>
</dbReference>
<dbReference type="RefSeq" id="WP_213111790.1">
    <property type="nucleotide sequence ID" value="NZ_JAGYPJ010000001.1"/>
</dbReference>
<name>A0A942TN50_9BACI</name>
<sequence length="200" mass="22879">MRLLQRISDDEVVAEFLKAEINSKRFGDKIKNALGGVGPEIITNPDITDATQNQFRKRLLGKVRGYGNNTELFENFPPEVIWHKAIFSRKDLCSVMYINYSYWNELSGNSRLAINAAKNIQNGIEVFGVSNDGFKDIHLDIKQGYTFPKMIFISANEKARIVVLEGHARITAYFLETEYIPEEIEVIIGYSEDFVDLDLY</sequence>
<dbReference type="Proteomes" id="UP000682713">
    <property type="component" value="Unassembled WGS sequence"/>
</dbReference>
<comment type="caution">
    <text evidence="1">The sequence shown here is derived from an EMBL/GenBank/DDBJ whole genome shotgun (WGS) entry which is preliminary data.</text>
</comment>
<organism evidence="1 2">
    <name type="scientific">Lederbergia citrisecunda</name>
    <dbReference type="NCBI Taxonomy" id="2833583"/>
    <lineage>
        <taxon>Bacteria</taxon>
        <taxon>Bacillati</taxon>
        <taxon>Bacillota</taxon>
        <taxon>Bacilli</taxon>
        <taxon>Bacillales</taxon>
        <taxon>Bacillaceae</taxon>
        <taxon>Lederbergia</taxon>
    </lineage>
</organism>
<keyword evidence="2" id="KW-1185">Reference proteome</keyword>
<gene>
    <name evidence="1" type="ORF">KHA93_16815</name>
</gene>
<reference evidence="1 2" key="1">
    <citation type="submission" date="2021-05" db="EMBL/GenBank/DDBJ databases">
        <title>Novel Bacillus species.</title>
        <authorList>
            <person name="Liu G."/>
        </authorList>
    </citation>
    <scope>NUCLEOTIDE SEQUENCE [LARGE SCALE GENOMIC DNA]</scope>
    <source>
        <strain evidence="1 2">FJAT-49732</strain>
    </source>
</reference>
<protein>
    <submittedName>
        <fullName evidence="1">Uncharacterized protein</fullName>
    </submittedName>
</protein>
<proteinExistence type="predicted"/>
<evidence type="ECO:0000313" key="1">
    <source>
        <dbReference type="EMBL" id="MBS4201300.1"/>
    </source>
</evidence>
<dbReference type="AlphaFoldDB" id="A0A942TN50"/>
<accession>A0A942TN50</accession>